<reference evidence="3" key="1">
    <citation type="submission" date="2020-11" db="EMBL/GenBank/DDBJ databases">
        <title>Nocardioides sp. CBS4Y-1, whole genome shotgun sequence.</title>
        <authorList>
            <person name="Tuo L."/>
        </authorList>
    </citation>
    <scope>NUCLEOTIDE SEQUENCE</scope>
    <source>
        <strain evidence="3">CBS4Y-1</strain>
    </source>
</reference>
<dbReference type="RefSeq" id="WP_194504031.1">
    <property type="nucleotide sequence ID" value="NZ_JADIVZ010000007.1"/>
</dbReference>
<evidence type="ECO:0000313" key="4">
    <source>
        <dbReference type="Proteomes" id="UP000656804"/>
    </source>
</evidence>
<dbReference type="Pfam" id="PF00775">
    <property type="entry name" value="Dioxygenase_C"/>
    <property type="match status" value="1"/>
</dbReference>
<dbReference type="Proteomes" id="UP000656804">
    <property type="component" value="Unassembled WGS sequence"/>
</dbReference>
<sequence length="343" mass="34737">MSNSPVPDPSPQGPAYEGRLLPRPDDEVIDQGAGFDATTILSRRRILGMVGLGVGGLALAACGSSDTKVIDAGSSTSASSGAGGAGSTSEGEIPEETNGPYPADGTSDLNVLTESGIVRSDITTNLDGSGAVAGVPLALTFKLIDMAGDDAPFEDAVLYAWQCNAQGEYSMYTSGVEDDTFLRGMQVADADGELTFQTIVPGCYQGRWPHIHFEVYPDLDSATDVSNAIATSQLAFPPKLLERVYQLDAYAGSTENLAGVGTKISDDGIFGDGDWKLEVPTFTGNPTKGYTATLDVAIDTTTDSSSGGTGGAPAGSSSGDAGGPPPGGGTPPSGAPEGTPPGQ</sequence>
<feature type="domain" description="Intradiol ring-cleavage dioxygenases" evidence="2">
    <location>
        <begin position="121"/>
        <end position="207"/>
    </location>
</feature>
<feature type="region of interest" description="Disordered" evidence="1">
    <location>
        <begin position="70"/>
        <end position="104"/>
    </location>
</feature>
<evidence type="ECO:0000256" key="1">
    <source>
        <dbReference type="SAM" id="MobiDB-lite"/>
    </source>
</evidence>
<comment type="caution">
    <text evidence="3">The sequence shown here is derived from an EMBL/GenBank/DDBJ whole genome shotgun (WGS) entry which is preliminary data.</text>
</comment>
<feature type="compositionally biased region" description="Pro residues" evidence="1">
    <location>
        <begin position="1"/>
        <end position="12"/>
    </location>
</feature>
<dbReference type="InterPro" id="IPR015889">
    <property type="entry name" value="Intradiol_dOase_core"/>
</dbReference>
<gene>
    <name evidence="3" type="ORF">ISG29_13795</name>
</gene>
<evidence type="ECO:0000259" key="2">
    <source>
        <dbReference type="Pfam" id="PF00775"/>
    </source>
</evidence>
<keyword evidence="4" id="KW-1185">Reference proteome</keyword>
<dbReference type="InterPro" id="IPR000627">
    <property type="entry name" value="Intradiol_dOase_C"/>
</dbReference>
<dbReference type="SUPFAM" id="SSF49482">
    <property type="entry name" value="Aromatic compound dioxygenase"/>
    <property type="match status" value="1"/>
</dbReference>
<evidence type="ECO:0000313" key="3">
    <source>
        <dbReference type="EMBL" id="MBF4162765.1"/>
    </source>
</evidence>
<feature type="region of interest" description="Disordered" evidence="1">
    <location>
        <begin position="1"/>
        <end position="28"/>
    </location>
</feature>
<dbReference type="GO" id="GO:0008199">
    <property type="term" value="F:ferric iron binding"/>
    <property type="evidence" value="ECO:0007669"/>
    <property type="project" value="InterPro"/>
</dbReference>
<proteinExistence type="predicted"/>
<feature type="region of interest" description="Disordered" evidence="1">
    <location>
        <begin position="300"/>
        <end position="343"/>
    </location>
</feature>
<protein>
    <submittedName>
        <fullName evidence="3">Intradiol ring-cleavage dioxygenase</fullName>
    </submittedName>
</protein>
<dbReference type="GO" id="GO:0016702">
    <property type="term" value="F:oxidoreductase activity, acting on single donors with incorporation of molecular oxygen, incorporation of two atoms of oxygen"/>
    <property type="evidence" value="ECO:0007669"/>
    <property type="project" value="InterPro"/>
</dbReference>
<dbReference type="PROSITE" id="PS51318">
    <property type="entry name" value="TAT"/>
    <property type="match status" value="1"/>
</dbReference>
<accession>A0A930V2X2</accession>
<dbReference type="EMBL" id="JADIVZ010000007">
    <property type="protein sequence ID" value="MBF4162765.1"/>
    <property type="molecule type" value="Genomic_DNA"/>
</dbReference>
<name>A0A930V2X2_9ACTN</name>
<organism evidence="3 4">
    <name type="scientific">Nocardioides acrostichi</name>
    <dbReference type="NCBI Taxonomy" id="2784339"/>
    <lineage>
        <taxon>Bacteria</taxon>
        <taxon>Bacillati</taxon>
        <taxon>Actinomycetota</taxon>
        <taxon>Actinomycetes</taxon>
        <taxon>Propionibacteriales</taxon>
        <taxon>Nocardioidaceae</taxon>
        <taxon>Nocardioides</taxon>
    </lineage>
</organism>
<dbReference type="PANTHER" id="PTHR34315:SF1">
    <property type="entry name" value="INTRADIOL RING-CLEAVAGE DIOXYGENASES DOMAIN-CONTAINING PROTEIN-RELATED"/>
    <property type="match status" value="1"/>
</dbReference>
<keyword evidence="3" id="KW-0560">Oxidoreductase</keyword>
<dbReference type="AlphaFoldDB" id="A0A930V2X2"/>
<dbReference type="InterPro" id="IPR006311">
    <property type="entry name" value="TAT_signal"/>
</dbReference>
<dbReference type="CDD" id="cd03457">
    <property type="entry name" value="intradiol_dioxygenase_like"/>
    <property type="match status" value="1"/>
</dbReference>
<dbReference type="Gene3D" id="2.60.130.10">
    <property type="entry name" value="Aromatic compound dioxygenase"/>
    <property type="match status" value="1"/>
</dbReference>
<keyword evidence="3" id="KW-0223">Dioxygenase</keyword>
<dbReference type="PANTHER" id="PTHR34315">
    <property type="match status" value="1"/>
</dbReference>